<evidence type="ECO:0000313" key="7">
    <source>
        <dbReference type="Proteomes" id="UP000076420"/>
    </source>
</evidence>
<protein>
    <submittedName>
        <fullName evidence="6">Uncharacterized protein</fullName>
    </submittedName>
</protein>
<dbReference type="VEuPathDB" id="VectorBase:BGLB033143"/>
<proteinExistence type="predicted"/>
<gene>
    <name evidence="6" type="primary">106054152</name>
</gene>
<feature type="transmembrane region" description="Helical" evidence="5">
    <location>
        <begin position="286"/>
        <end position="310"/>
    </location>
</feature>
<dbReference type="Proteomes" id="UP000076420">
    <property type="component" value="Unassembled WGS sequence"/>
</dbReference>
<evidence type="ECO:0000256" key="5">
    <source>
        <dbReference type="SAM" id="Phobius"/>
    </source>
</evidence>
<keyword evidence="2 5" id="KW-0812">Transmembrane</keyword>
<dbReference type="VEuPathDB" id="VectorBase:BGLAX_048803"/>
<reference evidence="6" key="1">
    <citation type="submission" date="2020-05" db="UniProtKB">
        <authorList>
            <consortium name="EnsemblMetazoa"/>
        </authorList>
    </citation>
    <scope>IDENTIFICATION</scope>
    <source>
        <strain evidence="6">BB02</strain>
    </source>
</reference>
<dbReference type="GO" id="GO:0034975">
    <property type="term" value="P:protein folding in endoplasmic reticulum"/>
    <property type="evidence" value="ECO:0007669"/>
    <property type="project" value="TreeGrafter"/>
</dbReference>
<dbReference type="PANTHER" id="PTHR12953">
    <property type="entry name" value="MEMBRANE PROTEIN CH1 RELATED"/>
    <property type="match status" value="1"/>
</dbReference>
<evidence type="ECO:0000313" key="6">
    <source>
        <dbReference type="EnsemblMetazoa" id="BGLB033143-PB"/>
    </source>
</evidence>
<organism evidence="6 7">
    <name type="scientific">Biomphalaria glabrata</name>
    <name type="common">Bloodfluke planorb</name>
    <name type="synonym">Freshwater snail</name>
    <dbReference type="NCBI Taxonomy" id="6526"/>
    <lineage>
        <taxon>Eukaryota</taxon>
        <taxon>Metazoa</taxon>
        <taxon>Spiralia</taxon>
        <taxon>Lophotrochozoa</taxon>
        <taxon>Mollusca</taxon>
        <taxon>Gastropoda</taxon>
        <taxon>Heterobranchia</taxon>
        <taxon>Euthyneura</taxon>
        <taxon>Panpulmonata</taxon>
        <taxon>Hygrophila</taxon>
        <taxon>Lymnaeoidea</taxon>
        <taxon>Planorbidae</taxon>
        <taxon>Biomphalaria</taxon>
    </lineage>
</organism>
<dbReference type="PANTHER" id="PTHR12953:SF0">
    <property type="entry name" value="SUN DOMAIN-CONTAINING OSSIFICATION FACTOR"/>
    <property type="match status" value="1"/>
</dbReference>
<dbReference type="GO" id="GO:0016020">
    <property type="term" value="C:membrane"/>
    <property type="evidence" value="ECO:0007669"/>
    <property type="project" value="UniProtKB-SubCell"/>
</dbReference>
<evidence type="ECO:0000256" key="2">
    <source>
        <dbReference type="ARBA" id="ARBA00022692"/>
    </source>
</evidence>
<dbReference type="GO" id="GO:0005737">
    <property type="term" value="C:cytoplasm"/>
    <property type="evidence" value="ECO:0007669"/>
    <property type="project" value="TreeGrafter"/>
</dbReference>
<accession>A0A2C9LN86</accession>
<keyword evidence="3 5" id="KW-1133">Transmembrane helix</keyword>
<evidence type="ECO:0000256" key="4">
    <source>
        <dbReference type="ARBA" id="ARBA00023136"/>
    </source>
</evidence>
<name>A0A2C9LN86_BIOGL</name>
<comment type="subcellular location">
    <subcellularLocation>
        <location evidence="1">Membrane</location>
    </subcellularLocation>
</comment>
<dbReference type="InterPro" id="IPR045120">
    <property type="entry name" value="Suco/Slp1-like"/>
</dbReference>
<dbReference type="AlphaFoldDB" id="A0A2C9LN86"/>
<keyword evidence="4 5" id="KW-0472">Membrane</keyword>
<sequence>MARRYHEVTTLLVSALVKGMSDRTKVRGLMLVLACCVLLTLQVRDRHGSAFYSGGAFGQLQTEAASKVLKTQDLGAHHGESKLEITESTSGHHVSVLESIVDEVSTVQSQVMPTTAESTDSMSSLVDTPMLDEYLHARVLDSAPISPQQPSIYVDTLAYDHLQATESLKSIMPGTWDGMSKYSAGIGGSVLDEENTGGKDEDFPTFDKWSVQYLAEQEKQKSEKDKENTVVVNTAAVTQKKLRHNFAAASCGAKVIASNPEAENINHLLNGNLDEYMLNPCKAKKWLVVFFNLFVVHLSMIDCKHLMFFFTVNKEKCFPL</sequence>
<dbReference type="EnsemblMetazoa" id="BGLB033143-RB">
    <property type="protein sequence ID" value="BGLB033143-PB"/>
    <property type="gene ID" value="BGLB033143"/>
</dbReference>
<evidence type="ECO:0000256" key="1">
    <source>
        <dbReference type="ARBA" id="ARBA00004370"/>
    </source>
</evidence>
<evidence type="ECO:0000256" key="3">
    <source>
        <dbReference type="ARBA" id="ARBA00022989"/>
    </source>
</evidence>